<proteinExistence type="inferred from homology"/>
<feature type="transmembrane region" description="Helical" evidence="8">
    <location>
        <begin position="188"/>
        <end position="207"/>
    </location>
</feature>
<evidence type="ECO:0000259" key="9">
    <source>
        <dbReference type="PROSITE" id="PS50253"/>
    </source>
</evidence>
<reference evidence="10 11" key="1">
    <citation type="journal article" date="2019" name="Syst. Appl. Microbiol.">
        <title>Microvirga tunisiensis sp. nov., a root nodule symbiotic bacterium isolated from Lupinus micranthus and L. luteus grown in Northern Tunisia.</title>
        <authorList>
            <person name="Msaddak A."/>
            <person name="Rejili M."/>
            <person name="Duran D."/>
            <person name="Mars M."/>
            <person name="Palacios J.M."/>
            <person name="Ruiz-Argueso T."/>
            <person name="Rey L."/>
            <person name="Imperial J."/>
        </authorList>
    </citation>
    <scope>NUCLEOTIDE SEQUENCE [LARGE SCALE GENOMIC DNA]</scope>
    <source>
        <strain evidence="10 11">Lmie10</strain>
    </source>
</reference>
<evidence type="ECO:0000256" key="1">
    <source>
        <dbReference type="ARBA" id="ARBA00004651"/>
    </source>
</evidence>
<gene>
    <name evidence="10" type="ORF">FS320_10410</name>
</gene>
<dbReference type="InterPro" id="IPR024791">
    <property type="entry name" value="Cyt_c/ubiquinol_Oxase_su3"/>
</dbReference>
<keyword evidence="11" id="KW-1185">Reference proteome</keyword>
<sequence length="211" mass="24074">MTLGSHSSSNMLPHRVVLNARQMPGYAYGPRSPIWWGTVGFAAAEGMGFALAVGMYFYLVFINGNWPLSAPPPDLLWSSIFTTLLLISIWPNQRAKRDGEREGLARTRRNLVLMSLIGVALLGIRVFEFGTLHVRWDQNAYGSVVWLLLGLHTLHLLTDLGDTIVLTVLMFTRHGHGKRFSDVGDNAFYWYFVVASWLPIYVVIYWFPRWW</sequence>
<accession>A0A5N7MFE2</accession>
<evidence type="ECO:0000256" key="2">
    <source>
        <dbReference type="ARBA" id="ARBA00010581"/>
    </source>
</evidence>
<evidence type="ECO:0000256" key="4">
    <source>
        <dbReference type="ARBA" id="ARBA00022692"/>
    </source>
</evidence>
<dbReference type="InterPro" id="IPR000298">
    <property type="entry name" value="Cyt_c_oxidase-like_su3"/>
</dbReference>
<dbReference type="AlphaFoldDB" id="A0A5N7MFE2"/>
<evidence type="ECO:0000256" key="5">
    <source>
        <dbReference type="ARBA" id="ARBA00022989"/>
    </source>
</evidence>
<evidence type="ECO:0000256" key="7">
    <source>
        <dbReference type="RuleBase" id="RU003376"/>
    </source>
</evidence>
<protein>
    <submittedName>
        <fullName evidence="10">Cytochrome C oxidase subunit III</fullName>
    </submittedName>
</protein>
<dbReference type="Proteomes" id="UP000403266">
    <property type="component" value="Unassembled WGS sequence"/>
</dbReference>
<dbReference type="Pfam" id="PF00510">
    <property type="entry name" value="COX3"/>
    <property type="match status" value="1"/>
</dbReference>
<keyword evidence="3" id="KW-1003">Cell membrane</keyword>
<evidence type="ECO:0000313" key="11">
    <source>
        <dbReference type="Proteomes" id="UP000403266"/>
    </source>
</evidence>
<comment type="caution">
    <text evidence="10">The sequence shown here is derived from an EMBL/GenBank/DDBJ whole genome shotgun (WGS) entry which is preliminary data.</text>
</comment>
<dbReference type="PANTHER" id="PTHR11403:SF2">
    <property type="entry name" value="CYTOCHROME BO(3) UBIQUINOL OXIDASE SUBUNIT 3"/>
    <property type="match status" value="1"/>
</dbReference>
<evidence type="ECO:0000256" key="3">
    <source>
        <dbReference type="ARBA" id="ARBA00022475"/>
    </source>
</evidence>
<dbReference type="InterPro" id="IPR013833">
    <property type="entry name" value="Cyt_c_oxidase_su3_a-hlx"/>
</dbReference>
<dbReference type="PANTHER" id="PTHR11403">
    <property type="entry name" value="CYTOCHROME C OXIDASE SUBUNIT III"/>
    <property type="match status" value="1"/>
</dbReference>
<dbReference type="GO" id="GO:0019646">
    <property type="term" value="P:aerobic electron transport chain"/>
    <property type="evidence" value="ECO:0007669"/>
    <property type="project" value="InterPro"/>
</dbReference>
<keyword evidence="6 8" id="KW-0472">Membrane</keyword>
<name>A0A5N7MFE2_9HYPH</name>
<dbReference type="PROSITE" id="PS50253">
    <property type="entry name" value="COX3"/>
    <property type="match status" value="1"/>
</dbReference>
<evidence type="ECO:0000256" key="6">
    <source>
        <dbReference type="ARBA" id="ARBA00023136"/>
    </source>
</evidence>
<dbReference type="EMBL" id="VOSK01000028">
    <property type="protein sequence ID" value="MPR25635.1"/>
    <property type="molecule type" value="Genomic_DNA"/>
</dbReference>
<organism evidence="10 11">
    <name type="scientific">Microvirga tunisiensis</name>
    <dbReference type="NCBI Taxonomy" id="2108360"/>
    <lineage>
        <taxon>Bacteria</taxon>
        <taxon>Pseudomonadati</taxon>
        <taxon>Pseudomonadota</taxon>
        <taxon>Alphaproteobacteria</taxon>
        <taxon>Hyphomicrobiales</taxon>
        <taxon>Methylobacteriaceae</taxon>
        <taxon>Microvirga</taxon>
    </lineage>
</organism>
<feature type="transmembrane region" description="Helical" evidence="8">
    <location>
        <begin position="111"/>
        <end position="132"/>
    </location>
</feature>
<dbReference type="Gene3D" id="1.20.120.80">
    <property type="entry name" value="Cytochrome c oxidase, subunit III, four-helix bundle"/>
    <property type="match status" value="1"/>
</dbReference>
<dbReference type="GO" id="GO:0004129">
    <property type="term" value="F:cytochrome-c oxidase activity"/>
    <property type="evidence" value="ECO:0007669"/>
    <property type="project" value="InterPro"/>
</dbReference>
<feature type="domain" description="Heme-copper oxidase subunit III family profile" evidence="9">
    <location>
        <begin position="34"/>
        <end position="209"/>
    </location>
</feature>
<dbReference type="RefSeq" id="WP_152711399.1">
    <property type="nucleotide sequence ID" value="NZ_VOSJ01000026.1"/>
</dbReference>
<dbReference type="SUPFAM" id="SSF81452">
    <property type="entry name" value="Cytochrome c oxidase subunit III-like"/>
    <property type="match status" value="1"/>
</dbReference>
<feature type="transmembrane region" description="Helical" evidence="8">
    <location>
        <begin position="74"/>
        <end position="90"/>
    </location>
</feature>
<keyword evidence="4 7" id="KW-0812">Transmembrane</keyword>
<keyword evidence="5 8" id="KW-1133">Transmembrane helix</keyword>
<dbReference type="OrthoDB" id="7470475at2"/>
<feature type="transmembrane region" description="Helical" evidence="8">
    <location>
        <begin position="144"/>
        <end position="168"/>
    </location>
</feature>
<evidence type="ECO:0000313" key="10">
    <source>
        <dbReference type="EMBL" id="MPR25635.1"/>
    </source>
</evidence>
<comment type="subcellular location">
    <subcellularLocation>
        <location evidence="1 7">Cell membrane</location>
        <topology evidence="1 7">Multi-pass membrane protein</topology>
    </subcellularLocation>
</comment>
<dbReference type="GO" id="GO:0005886">
    <property type="term" value="C:plasma membrane"/>
    <property type="evidence" value="ECO:0007669"/>
    <property type="project" value="UniProtKB-SubCell"/>
</dbReference>
<comment type="similarity">
    <text evidence="2 7">Belongs to the cytochrome c oxidase subunit 3 family.</text>
</comment>
<feature type="transmembrane region" description="Helical" evidence="8">
    <location>
        <begin position="34"/>
        <end position="62"/>
    </location>
</feature>
<evidence type="ECO:0000256" key="8">
    <source>
        <dbReference type="SAM" id="Phobius"/>
    </source>
</evidence>
<dbReference type="InterPro" id="IPR035973">
    <property type="entry name" value="Cyt_c_oxidase_su3-like_sf"/>
</dbReference>